<dbReference type="SUPFAM" id="SSF69593">
    <property type="entry name" value="Glycerol-3-phosphate (1)-acyltransferase"/>
    <property type="match status" value="1"/>
</dbReference>
<organism evidence="3 4">
    <name type="scientific">Truncatella angustata</name>
    <dbReference type="NCBI Taxonomy" id="152316"/>
    <lineage>
        <taxon>Eukaryota</taxon>
        <taxon>Fungi</taxon>
        <taxon>Dikarya</taxon>
        <taxon>Ascomycota</taxon>
        <taxon>Pezizomycotina</taxon>
        <taxon>Sordariomycetes</taxon>
        <taxon>Xylariomycetidae</taxon>
        <taxon>Amphisphaeriales</taxon>
        <taxon>Sporocadaceae</taxon>
        <taxon>Truncatella</taxon>
    </lineage>
</organism>
<evidence type="ECO:0000256" key="1">
    <source>
        <dbReference type="SAM" id="Phobius"/>
    </source>
</evidence>
<dbReference type="PANTHER" id="PTHR31605:SF0">
    <property type="entry name" value="GLYCEROL-3-PHOSPHATE O-ACYLTRANSFERASE 1"/>
    <property type="match status" value="1"/>
</dbReference>
<dbReference type="OrthoDB" id="2427554at2759"/>
<dbReference type="AlphaFoldDB" id="A0A9P8UC78"/>
<keyword evidence="1" id="KW-1133">Transmembrane helix</keyword>
<evidence type="ECO:0000313" key="4">
    <source>
        <dbReference type="Proteomes" id="UP000758603"/>
    </source>
</evidence>
<dbReference type="GO" id="GO:0008654">
    <property type="term" value="P:phospholipid biosynthetic process"/>
    <property type="evidence" value="ECO:0007669"/>
    <property type="project" value="TreeGrafter"/>
</dbReference>
<name>A0A9P8UC78_9PEZI</name>
<comment type="caution">
    <text evidence="3">The sequence shown here is derived from an EMBL/GenBank/DDBJ whole genome shotgun (WGS) entry which is preliminary data.</text>
</comment>
<evidence type="ECO:0000259" key="2">
    <source>
        <dbReference type="SMART" id="SM00563"/>
    </source>
</evidence>
<proteinExistence type="predicted"/>
<feature type="transmembrane region" description="Helical" evidence="1">
    <location>
        <begin position="451"/>
        <end position="471"/>
    </location>
</feature>
<feature type="non-terminal residue" evidence="3">
    <location>
        <position position="1"/>
    </location>
</feature>
<dbReference type="GO" id="GO:0004366">
    <property type="term" value="F:glycerol-3-phosphate O-acyltransferase activity"/>
    <property type="evidence" value="ECO:0007669"/>
    <property type="project" value="TreeGrafter"/>
</dbReference>
<feature type="transmembrane region" description="Helical" evidence="1">
    <location>
        <begin position="392"/>
        <end position="420"/>
    </location>
</feature>
<feature type="transmembrane region" description="Helical" evidence="1">
    <location>
        <begin position="483"/>
        <end position="506"/>
    </location>
</feature>
<dbReference type="RefSeq" id="XP_045952374.1">
    <property type="nucleotide sequence ID" value="XM_046097089.1"/>
</dbReference>
<keyword evidence="1" id="KW-0472">Membrane</keyword>
<dbReference type="PANTHER" id="PTHR31605">
    <property type="entry name" value="GLYCEROL-3-PHOSPHATE O-ACYLTRANSFERASE 1"/>
    <property type="match status" value="1"/>
</dbReference>
<reference evidence="3" key="1">
    <citation type="journal article" date="2021" name="Nat. Commun.">
        <title>Genetic determinants of endophytism in the Arabidopsis root mycobiome.</title>
        <authorList>
            <person name="Mesny F."/>
            <person name="Miyauchi S."/>
            <person name="Thiergart T."/>
            <person name="Pickel B."/>
            <person name="Atanasova L."/>
            <person name="Karlsson M."/>
            <person name="Huettel B."/>
            <person name="Barry K.W."/>
            <person name="Haridas S."/>
            <person name="Chen C."/>
            <person name="Bauer D."/>
            <person name="Andreopoulos W."/>
            <person name="Pangilinan J."/>
            <person name="LaButti K."/>
            <person name="Riley R."/>
            <person name="Lipzen A."/>
            <person name="Clum A."/>
            <person name="Drula E."/>
            <person name="Henrissat B."/>
            <person name="Kohler A."/>
            <person name="Grigoriev I.V."/>
            <person name="Martin F.M."/>
            <person name="Hacquard S."/>
        </authorList>
    </citation>
    <scope>NUCLEOTIDE SEQUENCE</scope>
    <source>
        <strain evidence="3">MPI-SDFR-AT-0073</strain>
    </source>
</reference>
<gene>
    <name evidence="3" type="ORF">BKA67DRAFT_501526</name>
</gene>
<dbReference type="InterPro" id="IPR002123">
    <property type="entry name" value="Plipid/glycerol_acylTrfase"/>
</dbReference>
<dbReference type="GeneID" id="70125981"/>
<dbReference type="Pfam" id="PF01553">
    <property type="entry name" value="Acyltransferase"/>
    <property type="match status" value="1"/>
</dbReference>
<keyword evidence="1" id="KW-0812">Transmembrane</keyword>
<sequence length="554" mass="62041">KEQLPVRDWKYDAFVWLMSVTIDLFYREVSYKGICHIPKTRPTIFIAAPHHNQFVDGLILQRAVRLEGGRRISLLVSKNSLESRAGWGVRQTGAIPVARPQDLAKTAKGTIYLPDPINEPTTIRGLGTDFRAEAEIGGAIFLPSGASAEIDKIMGPEEIRIKRPLNRTSLSQPMSKFRLSPYSDRNQLYQAVFDRLKNGGCIGIFPEGGSHDRTEMLPLKAGVAIMALDTLSQAPHCGLTIVPVGMNYFRAHKFRSRAVVEFGAPFEVPTELVTMYQSNGDSRKEAISRVLTSCKMALDNVIVTSPSRETLGCVRTASRLLRTGKERLPLSQVVELIRKVSRAFSKSRDDPNVINLLVGIRDYNKQLRSLRIKDHHVESASWRPLPEIAWQLMIRLVAISILFAIALPGLILFTPVLIMAKYISIQRAKAALARSSVKLTGRDVMATWKGIVALGLSPICYHLYCCVLAYNRAWGYVHVPDSLPWYAIYIMGWIIFPAISLVALWLGETGMDIAKSLRPLILCLSPPLNQRVQRLRLRRIELALEIERAILKMG</sequence>
<keyword evidence="4" id="KW-1185">Reference proteome</keyword>
<dbReference type="SMART" id="SM00563">
    <property type="entry name" value="PlsC"/>
    <property type="match status" value="1"/>
</dbReference>
<feature type="non-terminal residue" evidence="3">
    <location>
        <position position="554"/>
    </location>
</feature>
<dbReference type="Proteomes" id="UP000758603">
    <property type="component" value="Unassembled WGS sequence"/>
</dbReference>
<accession>A0A9P8UC78</accession>
<protein>
    <recommendedName>
        <fullName evidence="2">Phospholipid/glycerol acyltransferase domain-containing protein</fullName>
    </recommendedName>
</protein>
<feature type="domain" description="Phospholipid/glycerol acyltransferase" evidence="2">
    <location>
        <begin position="44"/>
        <end position="249"/>
    </location>
</feature>
<dbReference type="EMBL" id="JAGPXC010000010">
    <property type="protein sequence ID" value="KAH6645860.1"/>
    <property type="molecule type" value="Genomic_DNA"/>
</dbReference>
<dbReference type="InterPro" id="IPR052744">
    <property type="entry name" value="GPAT/DAPAT"/>
</dbReference>
<evidence type="ECO:0000313" key="3">
    <source>
        <dbReference type="EMBL" id="KAH6645860.1"/>
    </source>
</evidence>
<dbReference type="GO" id="GO:0016287">
    <property type="term" value="F:glycerone-phosphate O-acyltransferase activity"/>
    <property type="evidence" value="ECO:0007669"/>
    <property type="project" value="TreeGrafter"/>
</dbReference>